<dbReference type="Pfam" id="PF03098">
    <property type="entry name" value="An_peroxidase"/>
    <property type="match status" value="1"/>
</dbReference>
<keyword evidence="3" id="KW-0560">Oxidoreductase</keyword>
<dbReference type="SUPFAM" id="SSF48113">
    <property type="entry name" value="Heme-dependent peroxidases"/>
    <property type="match status" value="1"/>
</dbReference>
<dbReference type="Gene3D" id="1.10.640.10">
    <property type="entry name" value="Haem peroxidase domain superfamily, animal type"/>
    <property type="match status" value="1"/>
</dbReference>
<dbReference type="InterPro" id="IPR010255">
    <property type="entry name" value="Haem_peroxidase_sf"/>
</dbReference>
<evidence type="ECO:0000313" key="5">
    <source>
        <dbReference type="EMBL" id="MCD7446663.1"/>
    </source>
</evidence>
<dbReference type="InterPro" id="IPR019791">
    <property type="entry name" value="Haem_peroxidase_animal"/>
</dbReference>
<dbReference type="Proteomes" id="UP000823775">
    <property type="component" value="Unassembled WGS sequence"/>
</dbReference>
<evidence type="ECO:0000256" key="1">
    <source>
        <dbReference type="ARBA" id="ARBA00022723"/>
    </source>
</evidence>
<evidence type="ECO:0000313" key="6">
    <source>
        <dbReference type="Proteomes" id="UP000823775"/>
    </source>
</evidence>
<reference evidence="5 6" key="1">
    <citation type="journal article" date="2021" name="BMC Genomics">
        <title>Datura genome reveals duplications of psychoactive alkaloid biosynthetic genes and high mutation rate following tissue culture.</title>
        <authorList>
            <person name="Rajewski A."/>
            <person name="Carter-House D."/>
            <person name="Stajich J."/>
            <person name="Litt A."/>
        </authorList>
    </citation>
    <scope>NUCLEOTIDE SEQUENCE [LARGE SCALE GENOMIC DNA]</scope>
    <source>
        <strain evidence="5">AR-01</strain>
    </source>
</reference>
<organism evidence="5 6">
    <name type="scientific">Datura stramonium</name>
    <name type="common">Jimsonweed</name>
    <name type="synonym">Common thornapple</name>
    <dbReference type="NCBI Taxonomy" id="4076"/>
    <lineage>
        <taxon>Eukaryota</taxon>
        <taxon>Viridiplantae</taxon>
        <taxon>Streptophyta</taxon>
        <taxon>Embryophyta</taxon>
        <taxon>Tracheophyta</taxon>
        <taxon>Spermatophyta</taxon>
        <taxon>Magnoliopsida</taxon>
        <taxon>eudicotyledons</taxon>
        <taxon>Gunneridae</taxon>
        <taxon>Pentapetalae</taxon>
        <taxon>asterids</taxon>
        <taxon>lamiids</taxon>
        <taxon>Solanales</taxon>
        <taxon>Solanaceae</taxon>
        <taxon>Solanoideae</taxon>
        <taxon>Datureae</taxon>
        <taxon>Datura</taxon>
    </lineage>
</organism>
<dbReference type="InterPro" id="IPR037120">
    <property type="entry name" value="Haem_peroxidase_sf_animal"/>
</dbReference>
<comment type="caution">
    <text evidence="5">The sequence shown here is derived from an EMBL/GenBank/DDBJ whole genome shotgun (WGS) entry which is preliminary data.</text>
</comment>
<dbReference type="PROSITE" id="PS50292">
    <property type="entry name" value="PEROXIDASE_3"/>
    <property type="match status" value="1"/>
</dbReference>
<evidence type="ECO:0000256" key="4">
    <source>
        <dbReference type="ARBA" id="ARBA00023004"/>
    </source>
</evidence>
<sequence length="154" mass="17083">MQAFLIPQLLFGGQLLRNPNGLNFSSSLCSSSTPSLGSQGTFFGRNMPPSTSSYGLLEIPTLVTVATKLLERRKYTDCGGQFNVIACAWVQFMIHDWNDHMEDTEQVELRAPQDVAAGCPLKSFKFLKTKKLPTGSPDLKFGHLNSRTPWWDGV</sequence>
<keyword evidence="4" id="KW-0408">Iron</keyword>
<name>A0ABS8RIP0_DATST</name>
<keyword evidence="6" id="KW-1185">Reference proteome</keyword>
<evidence type="ECO:0000256" key="2">
    <source>
        <dbReference type="ARBA" id="ARBA00022964"/>
    </source>
</evidence>
<dbReference type="PANTHER" id="PTHR11903:SF25">
    <property type="entry name" value="ALPHA-DIOXYGENASE 2"/>
    <property type="match status" value="1"/>
</dbReference>
<accession>A0ABS8RIP0</accession>
<dbReference type="EMBL" id="JACEIK010000019">
    <property type="protein sequence ID" value="MCD7446663.1"/>
    <property type="molecule type" value="Genomic_DNA"/>
</dbReference>
<keyword evidence="2" id="KW-0223">Dioxygenase</keyword>
<protein>
    <submittedName>
        <fullName evidence="5">Alpha-dioxygenase 2</fullName>
    </submittedName>
</protein>
<evidence type="ECO:0000256" key="3">
    <source>
        <dbReference type="ARBA" id="ARBA00023002"/>
    </source>
</evidence>
<dbReference type="InterPro" id="IPR050783">
    <property type="entry name" value="Oxylipin_biosynth_metab"/>
</dbReference>
<dbReference type="PANTHER" id="PTHR11903">
    <property type="entry name" value="PROSTAGLANDIN G/H SYNTHASE"/>
    <property type="match status" value="1"/>
</dbReference>
<proteinExistence type="predicted"/>
<gene>
    <name evidence="5" type="primary">DOX2_3</name>
    <name evidence="5" type="ORF">HAX54_014434</name>
</gene>
<keyword evidence="1" id="KW-0479">Metal-binding</keyword>